<dbReference type="EMBL" id="HACG01051315">
    <property type="protein sequence ID" value="CEK98186.1"/>
    <property type="molecule type" value="Transcribed_RNA"/>
</dbReference>
<feature type="region of interest" description="Disordered" evidence="1">
    <location>
        <begin position="18"/>
        <end position="85"/>
    </location>
</feature>
<reference evidence="2" key="1">
    <citation type="submission" date="2014-12" db="EMBL/GenBank/DDBJ databases">
        <title>Insight into the proteome of Arion vulgaris.</title>
        <authorList>
            <person name="Aradska J."/>
            <person name="Bulat T."/>
            <person name="Smidak R."/>
            <person name="Sarate P."/>
            <person name="Gangsoo J."/>
            <person name="Sialana F."/>
            <person name="Bilban M."/>
            <person name="Lubec G."/>
        </authorList>
    </citation>
    <scope>NUCLEOTIDE SEQUENCE</scope>
    <source>
        <tissue evidence="2">Skin</tissue>
    </source>
</reference>
<evidence type="ECO:0000256" key="1">
    <source>
        <dbReference type="SAM" id="MobiDB-lite"/>
    </source>
</evidence>
<accession>A0A0B7C0M0</accession>
<proteinExistence type="predicted"/>
<sequence length="85" mass="9138">AQRELYMEKQHHMQHMMANRGPHMDSGPPPSYYSSISQKHGGVGSPPLGAMNGMRMPVPPHGPMGPGMDPDGMGLFGGPPDMCRP</sequence>
<protein>
    <submittedName>
        <fullName evidence="2">Uncharacterized protein</fullName>
    </submittedName>
</protein>
<dbReference type="AlphaFoldDB" id="A0A0B7C0M0"/>
<evidence type="ECO:0000313" key="2">
    <source>
        <dbReference type="EMBL" id="CEK98186.1"/>
    </source>
</evidence>
<gene>
    <name evidence="2" type="primary">ORF218041</name>
</gene>
<name>A0A0B7C0M0_9EUPU</name>
<feature type="non-terminal residue" evidence="2">
    <location>
        <position position="1"/>
    </location>
</feature>
<feature type="non-terminal residue" evidence="2">
    <location>
        <position position="85"/>
    </location>
</feature>
<organism evidence="2">
    <name type="scientific">Arion vulgaris</name>
    <dbReference type="NCBI Taxonomy" id="1028688"/>
    <lineage>
        <taxon>Eukaryota</taxon>
        <taxon>Metazoa</taxon>
        <taxon>Spiralia</taxon>
        <taxon>Lophotrochozoa</taxon>
        <taxon>Mollusca</taxon>
        <taxon>Gastropoda</taxon>
        <taxon>Heterobranchia</taxon>
        <taxon>Euthyneura</taxon>
        <taxon>Panpulmonata</taxon>
        <taxon>Eupulmonata</taxon>
        <taxon>Stylommatophora</taxon>
        <taxon>Helicina</taxon>
        <taxon>Arionoidea</taxon>
        <taxon>Arionidae</taxon>
        <taxon>Arion</taxon>
    </lineage>
</organism>
<feature type="compositionally biased region" description="Low complexity" evidence="1">
    <location>
        <begin position="66"/>
        <end position="85"/>
    </location>
</feature>